<dbReference type="GO" id="GO:0006357">
    <property type="term" value="P:regulation of transcription by RNA polymerase II"/>
    <property type="evidence" value="ECO:0007669"/>
    <property type="project" value="InterPro"/>
</dbReference>
<keyword evidence="5" id="KW-0539">Nucleus</keyword>
<dbReference type="AlphaFoldDB" id="A0A7J6VD78"/>
<evidence type="ECO:0000256" key="5">
    <source>
        <dbReference type="ARBA" id="ARBA00023242"/>
    </source>
</evidence>
<dbReference type="GO" id="GO:0003712">
    <property type="term" value="F:transcription coregulator activity"/>
    <property type="evidence" value="ECO:0007669"/>
    <property type="project" value="InterPro"/>
</dbReference>
<protein>
    <submittedName>
        <fullName evidence="6">Mediator of rna polymerase ii transcription subunit</fullName>
    </submittedName>
</protein>
<evidence type="ECO:0000256" key="3">
    <source>
        <dbReference type="ARBA" id="ARBA00023015"/>
    </source>
</evidence>
<evidence type="ECO:0000313" key="7">
    <source>
        <dbReference type="Proteomes" id="UP000554482"/>
    </source>
</evidence>
<dbReference type="OrthoDB" id="1929813at2759"/>
<sequence>MRASQLYAFADLDVGLPKVVEADERTIDSLVEPSAMQPNENVDFAAVQGLVPPPGWKIGMPVELQGLPSDLPPPPPGWKIGDPIPLPPTGAFAPKADELPPRPVAHMPLKAPEPIQVRFVQLDINPDQDDDSIIGEIKPQHRIITEISALYIHIPLGYLNCCYHRIIIFCNPVTEVQEWLYMDGEVTSEFQERLDFC</sequence>
<evidence type="ECO:0000256" key="4">
    <source>
        <dbReference type="ARBA" id="ARBA00023163"/>
    </source>
</evidence>
<evidence type="ECO:0000256" key="1">
    <source>
        <dbReference type="ARBA" id="ARBA00004123"/>
    </source>
</evidence>
<evidence type="ECO:0000313" key="6">
    <source>
        <dbReference type="EMBL" id="KAF5182180.1"/>
    </source>
</evidence>
<gene>
    <name evidence="6" type="ORF">FRX31_028233</name>
</gene>
<keyword evidence="3" id="KW-0805">Transcription regulation</keyword>
<dbReference type="InterPro" id="IPR019258">
    <property type="entry name" value="Mediator_Med4"/>
</dbReference>
<dbReference type="Proteomes" id="UP000554482">
    <property type="component" value="Unassembled WGS sequence"/>
</dbReference>
<comment type="subcellular location">
    <subcellularLocation>
        <location evidence="1">Nucleus</location>
    </subcellularLocation>
</comment>
<evidence type="ECO:0000256" key="2">
    <source>
        <dbReference type="ARBA" id="ARBA00009626"/>
    </source>
</evidence>
<name>A0A7J6VD78_THATH</name>
<dbReference type="PANTHER" id="PTHR13208:SF2">
    <property type="entry name" value="MEDIATOR OF RNA POLYMERASE II TRANSCRIPTION SUBUNIT 4"/>
    <property type="match status" value="1"/>
</dbReference>
<keyword evidence="4" id="KW-0804">Transcription</keyword>
<comment type="caution">
    <text evidence="6">The sequence shown here is derived from an EMBL/GenBank/DDBJ whole genome shotgun (WGS) entry which is preliminary data.</text>
</comment>
<reference evidence="6 7" key="1">
    <citation type="submission" date="2020-06" db="EMBL/GenBank/DDBJ databases">
        <title>Transcriptomic and genomic resources for Thalictrum thalictroides and T. hernandezii: Facilitating candidate gene discovery in an emerging model plant lineage.</title>
        <authorList>
            <person name="Arias T."/>
            <person name="Riano-Pachon D.M."/>
            <person name="Di Stilio V.S."/>
        </authorList>
    </citation>
    <scope>NUCLEOTIDE SEQUENCE [LARGE SCALE GENOMIC DNA]</scope>
    <source>
        <strain evidence="7">cv. WT478/WT964</strain>
        <tissue evidence="6">Leaves</tissue>
    </source>
</reference>
<dbReference type="GO" id="GO:0016592">
    <property type="term" value="C:mediator complex"/>
    <property type="evidence" value="ECO:0007669"/>
    <property type="project" value="InterPro"/>
</dbReference>
<proteinExistence type="inferred from homology"/>
<dbReference type="GO" id="GO:0070847">
    <property type="term" value="C:core mediator complex"/>
    <property type="evidence" value="ECO:0007669"/>
    <property type="project" value="TreeGrafter"/>
</dbReference>
<accession>A0A7J6VD78</accession>
<dbReference type="EMBL" id="JABWDY010035135">
    <property type="protein sequence ID" value="KAF5182180.1"/>
    <property type="molecule type" value="Genomic_DNA"/>
</dbReference>
<comment type="similarity">
    <text evidence="2">Belongs to the Mediator complex subunit 4 family.</text>
</comment>
<dbReference type="PANTHER" id="PTHR13208">
    <property type="entry name" value="MEDIATOR OF RNA POLYMERASE II TRANSCRIPTION SUBUNIT 4"/>
    <property type="match status" value="1"/>
</dbReference>
<keyword evidence="7" id="KW-1185">Reference proteome</keyword>
<organism evidence="6 7">
    <name type="scientific">Thalictrum thalictroides</name>
    <name type="common">Rue-anemone</name>
    <name type="synonym">Anemone thalictroides</name>
    <dbReference type="NCBI Taxonomy" id="46969"/>
    <lineage>
        <taxon>Eukaryota</taxon>
        <taxon>Viridiplantae</taxon>
        <taxon>Streptophyta</taxon>
        <taxon>Embryophyta</taxon>
        <taxon>Tracheophyta</taxon>
        <taxon>Spermatophyta</taxon>
        <taxon>Magnoliopsida</taxon>
        <taxon>Ranunculales</taxon>
        <taxon>Ranunculaceae</taxon>
        <taxon>Thalictroideae</taxon>
        <taxon>Thalictrum</taxon>
    </lineage>
</organism>